<dbReference type="Pfam" id="PF13340">
    <property type="entry name" value="DUF4096"/>
    <property type="match status" value="1"/>
</dbReference>
<organism evidence="2 3">
    <name type="scientific">Muricoccus roseus</name>
    <dbReference type="NCBI Taxonomy" id="198092"/>
    <lineage>
        <taxon>Bacteria</taxon>
        <taxon>Pseudomonadati</taxon>
        <taxon>Pseudomonadota</taxon>
        <taxon>Alphaproteobacteria</taxon>
        <taxon>Acetobacterales</taxon>
        <taxon>Roseomonadaceae</taxon>
        <taxon>Muricoccus</taxon>
    </lineage>
</organism>
<dbReference type="AlphaFoldDB" id="A0A1M6Q8U0"/>
<evidence type="ECO:0000313" key="3">
    <source>
        <dbReference type="Proteomes" id="UP000184387"/>
    </source>
</evidence>
<dbReference type="EMBL" id="FQZF01000034">
    <property type="protein sequence ID" value="SHK16611.1"/>
    <property type="molecule type" value="Genomic_DNA"/>
</dbReference>
<accession>A0A1M6Q8U0</accession>
<dbReference type="InterPro" id="IPR025161">
    <property type="entry name" value="IS402-like_dom"/>
</dbReference>
<protein>
    <submittedName>
        <fullName evidence="2">Putative transposase of IS4/5 family</fullName>
    </submittedName>
</protein>
<dbReference type="STRING" id="198092.SAMN02745194_04334"/>
<feature type="domain" description="Insertion element IS402-like" evidence="1">
    <location>
        <begin position="18"/>
        <end position="89"/>
    </location>
</feature>
<gene>
    <name evidence="2" type="ORF">SAMN02745194_04334</name>
</gene>
<dbReference type="OrthoDB" id="7263379at2"/>
<proteinExistence type="predicted"/>
<evidence type="ECO:0000313" key="2">
    <source>
        <dbReference type="EMBL" id="SHK16611.1"/>
    </source>
</evidence>
<evidence type="ECO:0000259" key="1">
    <source>
        <dbReference type="Pfam" id="PF13340"/>
    </source>
</evidence>
<reference evidence="2 3" key="1">
    <citation type="submission" date="2016-11" db="EMBL/GenBank/DDBJ databases">
        <authorList>
            <person name="Jaros S."/>
            <person name="Januszkiewicz K."/>
            <person name="Wedrychowicz H."/>
        </authorList>
    </citation>
    <scope>NUCLEOTIDE SEQUENCE [LARGE SCALE GENOMIC DNA]</scope>
    <source>
        <strain evidence="2 3">DSM 14916</strain>
    </source>
</reference>
<dbReference type="Proteomes" id="UP000184387">
    <property type="component" value="Unassembled WGS sequence"/>
</dbReference>
<keyword evidence="3" id="KW-1185">Reference proteome</keyword>
<sequence length="201" mass="22914">MPLPHAPRLTPPAPYAPLTDLQFHALLPYLLHRAPQGHKIADLRARMDAIFRATASHAPWREAQAPGAKPETIARHFRRLTHAGLWERLLIALAESAPTHPLRQIEHLIVRACRRAHRILGMAFLLLIRRIGLRSALNGPPWLLPDPDLSERLSRLPIPLKIPQTRAGRTRRVEYLRALKHLFRAAEGRARIPRSVRLAWP</sequence>
<dbReference type="RefSeq" id="WP_073138712.1">
    <property type="nucleotide sequence ID" value="NZ_FQZF01000034.1"/>
</dbReference>
<name>A0A1M6Q8U0_9PROT</name>